<name>A0A103ZSH4_BURCE</name>
<dbReference type="InterPro" id="IPR028082">
    <property type="entry name" value="Peripla_BP_I"/>
</dbReference>
<dbReference type="GO" id="GO:0030288">
    <property type="term" value="C:outer membrane-bounded periplasmic space"/>
    <property type="evidence" value="ECO:0007669"/>
    <property type="project" value="TreeGrafter"/>
</dbReference>
<comment type="similarity">
    <text evidence="2">Belongs to the bacterial solute-binding protein 2 family.</text>
</comment>
<evidence type="ECO:0000313" key="6">
    <source>
        <dbReference type="Proteomes" id="UP000069001"/>
    </source>
</evidence>
<dbReference type="Gene3D" id="3.40.50.2300">
    <property type="match status" value="2"/>
</dbReference>
<dbReference type="EMBL" id="LOYH01000032">
    <property type="protein sequence ID" value="KVK85298.1"/>
    <property type="molecule type" value="Genomic_DNA"/>
</dbReference>
<protein>
    <submittedName>
        <fullName evidence="5">Sugar ABC transporter substrate-binding protein</fullName>
    </submittedName>
</protein>
<evidence type="ECO:0000313" key="5">
    <source>
        <dbReference type="EMBL" id="KVK85298.1"/>
    </source>
</evidence>
<feature type="domain" description="Periplasmic binding protein" evidence="4">
    <location>
        <begin position="50"/>
        <end position="305"/>
    </location>
</feature>
<dbReference type="Proteomes" id="UP000069001">
    <property type="component" value="Unassembled WGS sequence"/>
</dbReference>
<keyword evidence="3" id="KW-0732">Signal</keyword>
<dbReference type="AlphaFoldDB" id="A0A103ZSH4"/>
<evidence type="ECO:0000256" key="2">
    <source>
        <dbReference type="ARBA" id="ARBA00007639"/>
    </source>
</evidence>
<comment type="caution">
    <text evidence="5">The sequence shown here is derived from an EMBL/GenBank/DDBJ whole genome shotgun (WGS) entry which is preliminary data.</text>
</comment>
<feature type="signal peptide" evidence="3">
    <location>
        <begin position="1"/>
        <end position="33"/>
    </location>
</feature>
<dbReference type="Pfam" id="PF13407">
    <property type="entry name" value="Peripla_BP_4"/>
    <property type="match status" value="1"/>
</dbReference>
<organism evidence="5 6">
    <name type="scientific">Burkholderia cepacia</name>
    <name type="common">Pseudomonas cepacia</name>
    <dbReference type="NCBI Taxonomy" id="292"/>
    <lineage>
        <taxon>Bacteria</taxon>
        <taxon>Pseudomonadati</taxon>
        <taxon>Pseudomonadota</taxon>
        <taxon>Betaproteobacteria</taxon>
        <taxon>Burkholderiales</taxon>
        <taxon>Burkholderiaceae</taxon>
        <taxon>Burkholderia</taxon>
        <taxon>Burkholderia cepacia complex</taxon>
    </lineage>
</organism>
<reference evidence="5 6" key="1">
    <citation type="submission" date="2015-11" db="EMBL/GenBank/DDBJ databases">
        <title>Expanding the genomic diversity of Burkholderia species for the development of highly accurate diagnostics.</title>
        <authorList>
            <person name="Sahl J."/>
            <person name="Keim P."/>
            <person name="Wagner D."/>
        </authorList>
    </citation>
    <scope>NUCLEOTIDE SEQUENCE [LARGE SCALE GENOMIC DNA]</scope>
    <source>
        <strain evidence="5 6">MSMB1302</strain>
    </source>
</reference>
<evidence type="ECO:0000256" key="3">
    <source>
        <dbReference type="SAM" id="SignalP"/>
    </source>
</evidence>
<accession>A0A103ZSH4</accession>
<gene>
    <name evidence="5" type="ORF">WS90_09530</name>
</gene>
<dbReference type="PANTHER" id="PTHR30036:SF7">
    <property type="entry name" value="ABC TRANSPORTER PERIPLASMIC-BINDING PROTEIN YPHF"/>
    <property type="match status" value="1"/>
</dbReference>
<dbReference type="RefSeq" id="WP_059728855.1">
    <property type="nucleotide sequence ID" value="NZ_LOYH01000032.1"/>
</dbReference>
<feature type="chain" id="PRO_5007120198" evidence="3">
    <location>
        <begin position="34"/>
        <end position="356"/>
    </location>
</feature>
<dbReference type="PANTHER" id="PTHR30036">
    <property type="entry name" value="D-XYLOSE-BINDING PERIPLASMIC PROTEIN"/>
    <property type="match status" value="1"/>
</dbReference>
<dbReference type="InterPro" id="IPR025997">
    <property type="entry name" value="SBP_2_dom"/>
</dbReference>
<dbReference type="InterPro" id="IPR050555">
    <property type="entry name" value="Bact_Solute-Bind_Prot2"/>
</dbReference>
<comment type="subcellular location">
    <subcellularLocation>
        <location evidence="1">Periplasm</location>
    </subcellularLocation>
</comment>
<sequence>MRFPFRRPSRPVRMIRALALLSAAALTVPASHAGPLKGAPAPFDKGGVKVALVNYLSTGDFFQAYEAGAQKQAKALGIDLRIYEGRQDATEQREQIQQAISVGVSAIIVNHGLPESLKDVVQRALDKGIKVVAFDVDLGNPKVPQIEQSDRDLANLLLDQAVKDNGDAFSAGYVYVAGFAPLDRRDAAWRDFKRAHPKVREQARWGTVDNPIAQSVANQAAAAYRAHPDIRVVFAPYDEFARGAKLAADEAKLASKLRIYSADISTADIESIRAPGSAWVATAATNPAVVGAVSVRAAALLVAGQDPGRRIVVKPTLITRDDLVKNDIRTIAELSAKFPAFRASEAVTAPWIPATD</sequence>
<proteinExistence type="inferred from homology"/>
<dbReference type="GO" id="GO:0030246">
    <property type="term" value="F:carbohydrate binding"/>
    <property type="evidence" value="ECO:0007669"/>
    <property type="project" value="TreeGrafter"/>
</dbReference>
<dbReference type="SUPFAM" id="SSF53822">
    <property type="entry name" value="Periplasmic binding protein-like I"/>
    <property type="match status" value="1"/>
</dbReference>
<evidence type="ECO:0000259" key="4">
    <source>
        <dbReference type="Pfam" id="PF13407"/>
    </source>
</evidence>
<evidence type="ECO:0000256" key="1">
    <source>
        <dbReference type="ARBA" id="ARBA00004418"/>
    </source>
</evidence>